<dbReference type="PANTHER" id="PTHR31635">
    <property type="entry name" value="REVERSE TRANSCRIPTASE DOMAIN-CONTAINING PROTEIN-RELATED"/>
    <property type="match status" value="1"/>
</dbReference>
<dbReference type="AlphaFoldDB" id="A0A0B7NBB1"/>
<keyword evidence="3" id="KW-1185">Reference proteome</keyword>
<evidence type="ECO:0000313" key="2">
    <source>
        <dbReference type="EMBL" id="CEP12650.1"/>
    </source>
</evidence>
<sequence>MPGRFIGDNGIILNTTKIIATQQSSDSIALLLDQEKAYDRIHPEYLRTVMQRFNIPPNLIHSLLTLLFSTQIHININGHISESFIIQHRGIRQDDPISPLLFNIAFDPFIRSIHNNPNFKGFDYPSEAPPHNPSCPVDDLTISLQSLFLELPEPYNPSPSPPPPPSSALAVKILAYADDTLVFLQDAADFHLLQLTIQTYMKASNSLLNFHKTAALSLSGKPHAAWQARLISHGITAWHDRTSCHRTEVHNGLSDL</sequence>
<dbReference type="OrthoDB" id="5570375at2759"/>
<accession>A0A0B7NBB1</accession>
<dbReference type="STRING" id="35722.A0A0B7NBB1"/>
<gene>
    <name evidence="2" type="primary">PARPA_06621.1 scaffold 22734</name>
</gene>
<dbReference type="Pfam" id="PF00078">
    <property type="entry name" value="RVT_1"/>
    <property type="match status" value="1"/>
</dbReference>
<dbReference type="InterPro" id="IPR000477">
    <property type="entry name" value="RT_dom"/>
</dbReference>
<dbReference type="InterPro" id="IPR043502">
    <property type="entry name" value="DNA/RNA_pol_sf"/>
</dbReference>
<proteinExistence type="predicted"/>
<organism evidence="2 3">
    <name type="scientific">Parasitella parasitica</name>
    <dbReference type="NCBI Taxonomy" id="35722"/>
    <lineage>
        <taxon>Eukaryota</taxon>
        <taxon>Fungi</taxon>
        <taxon>Fungi incertae sedis</taxon>
        <taxon>Mucoromycota</taxon>
        <taxon>Mucoromycotina</taxon>
        <taxon>Mucoromycetes</taxon>
        <taxon>Mucorales</taxon>
        <taxon>Mucorineae</taxon>
        <taxon>Mucoraceae</taxon>
        <taxon>Parasitella</taxon>
    </lineage>
</organism>
<evidence type="ECO:0000259" key="1">
    <source>
        <dbReference type="PROSITE" id="PS50878"/>
    </source>
</evidence>
<protein>
    <recommendedName>
        <fullName evidence="1">Reverse transcriptase domain-containing protein</fullName>
    </recommendedName>
</protein>
<dbReference type="SUPFAM" id="SSF56672">
    <property type="entry name" value="DNA/RNA polymerases"/>
    <property type="match status" value="1"/>
</dbReference>
<evidence type="ECO:0000313" key="3">
    <source>
        <dbReference type="Proteomes" id="UP000054107"/>
    </source>
</evidence>
<dbReference type="EMBL" id="LN728061">
    <property type="protein sequence ID" value="CEP12650.1"/>
    <property type="molecule type" value="Genomic_DNA"/>
</dbReference>
<feature type="domain" description="Reverse transcriptase" evidence="1">
    <location>
        <begin position="1"/>
        <end position="231"/>
    </location>
</feature>
<reference evidence="2 3" key="1">
    <citation type="submission" date="2014-09" db="EMBL/GenBank/DDBJ databases">
        <authorList>
            <person name="Ellenberger Sabrina"/>
        </authorList>
    </citation>
    <scope>NUCLEOTIDE SEQUENCE [LARGE SCALE GENOMIC DNA]</scope>
    <source>
        <strain evidence="2 3">CBS 412.66</strain>
    </source>
</reference>
<dbReference type="Proteomes" id="UP000054107">
    <property type="component" value="Unassembled WGS sequence"/>
</dbReference>
<dbReference type="PANTHER" id="PTHR31635:SF196">
    <property type="entry name" value="REVERSE TRANSCRIPTASE DOMAIN-CONTAINING PROTEIN-RELATED"/>
    <property type="match status" value="1"/>
</dbReference>
<dbReference type="PROSITE" id="PS50878">
    <property type="entry name" value="RT_POL"/>
    <property type="match status" value="1"/>
</dbReference>
<name>A0A0B7NBB1_9FUNG</name>